<evidence type="ECO:0000313" key="5">
    <source>
        <dbReference type="Proteomes" id="UP001597183"/>
    </source>
</evidence>
<accession>A0ABW4A9X8</accession>
<evidence type="ECO:0000256" key="1">
    <source>
        <dbReference type="ARBA" id="ARBA00022574"/>
    </source>
</evidence>
<feature type="repeat" description="WD" evidence="3">
    <location>
        <begin position="81"/>
        <end position="116"/>
    </location>
</feature>
<dbReference type="Gene3D" id="2.130.10.10">
    <property type="entry name" value="YVTN repeat-like/Quinoprotein amine dehydrogenase"/>
    <property type="match status" value="1"/>
</dbReference>
<name>A0ABW4A9X8_9ACTN</name>
<dbReference type="InterPro" id="IPR036322">
    <property type="entry name" value="WD40_repeat_dom_sf"/>
</dbReference>
<protein>
    <recommendedName>
        <fullName evidence="6">WD40 repeat domain-containing protein</fullName>
    </recommendedName>
</protein>
<dbReference type="Pfam" id="PF00400">
    <property type="entry name" value="WD40"/>
    <property type="match status" value="2"/>
</dbReference>
<dbReference type="InterPro" id="IPR020472">
    <property type="entry name" value="WD40_PAC1"/>
</dbReference>
<sequence length="128" mass="12744">MSALAALPRPDGSALIVSGGVNGAVQLWDADTGEPVGPALTGHDGPVYVIAALAGRLVTGGEDATVRVWDPATGEQVGPALLGHTGPVLTLAVVPRPGRPALIVSGGKDESVLVWEPAPEGADQRASS</sequence>
<keyword evidence="5" id="KW-1185">Reference proteome</keyword>
<dbReference type="PANTHER" id="PTHR19848">
    <property type="entry name" value="WD40 REPEAT PROTEIN"/>
    <property type="match status" value="1"/>
</dbReference>
<dbReference type="PANTHER" id="PTHR19848:SF8">
    <property type="entry name" value="F-BOX AND WD REPEAT DOMAIN CONTAINING 7"/>
    <property type="match status" value="1"/>
</dbReference>
<evidence type="ECO:0000256" key="3">
    <source>
        <dbReference type="PROSITE-ProRule" id="PRU00221"/>
    </source>
</evidence>
<feature type="repeat" description="WD" evidence="3">
    <location>
        <begin position="40"/>
        <end position="79"/>
    </location>
</feature>
<dbReference type="RefSeq" id="WP_317796015.1">
    <property type="nucleotide sequence ID" value="NZ_AP028461.1"/>
</dbReference>
<dbReference type="InterPro" id="IPR019775">
    <property type="entry name" value="WD40_repeat_CS"/>
</dbReference>
<dbReference type="InterPro" id="IPR001680">
    <property type="entry name" value="WD40_rpt"/>
</dbReference>
<dbReference type="EMBL" id="JBHTMK010000023">
    <property type="protein sequence ID" value="MFD1367343.1"/>
    <property type="molecule type" value="Genomic_DNA"/>
</dbReference>
<gene>
    <name evidence="4" type="ORF">ACFQ5G_18460</name>
</gene>
<dbReference type="InterPro" id="IPR015943">
    <property type="entry name" value="WD40/YVTN_repeat-like_dom_sf"/>
</dbReference>
<organism evidence="4 5">
    <name type="scientific">Actinoplanes sichuanensis</name>
    <dbReference type="NCBI Taxonomy" id="512349"/>
    <lineage>
        <taxon>Bacteria</taxon>
        <taxon>Bacillati</taxon>
        <taxon>Actinomycetota</taxon>
        <taxon>Actinomycetes</taxon>
        <taxon>Micromonosporales</taxon>
        <taxon>Micromonosporaceae</taxon>
        <taxon>Actinoplanes</taxon>
    </lineage>
</organism>
<dbReference type="SUPFAM" id="SSF50978">
    <property type="entry name" value="WD40 repeat-like"/>
    <property type="match status" value="1"/>
</dbReference>
<evidence type="ECO:0000256" key="2">
    <source>
        <dbReference type="ARBA" id="ARBA00022737"/>
    </source>
</evidence>
<proteinExistence type="predicted"/>
<dbReference type="PROSITE" id="PS00678">
    <property type="entry name" value="WD_REPEATS_1"/>
    <property type="match status" value="1"/>
</dbReference>
<dbReference type="PROSITE" id="PS50294">
    <property type="entry name" value="WD_REPEATS_REGION"/>
    <property type="match status" value="2"/>
</dbReference>
<dbReference type="Proteomes" id="UP001597183">
    <property type="component" value="Unassembled WGS sequence"/>
</dbReference>
<evidence type="ECO:0000313" key="4">
    <source>
        <dbReference type="EMBL" id="MFD1367343.1"/>
    </source>
</evidence>
<keyword evidence="2" id="KW-0677">Repeat</keyword>
<dbReference type="PRINTS" id="PR00320">
    <property type="entry name" value="GPROTEINBRPT"/>
</dbReference>
<keyword evidence="1 3" id="KW-0853">WD repeat</keyword>
<evidence type="ECO:0008006" key="6">
    <source>
        <dbReference type="Google" id="ProtNLM"/>
    </source>
</evidence>
<comment type="caution">
    <text evidence="4">The sequence shown here is derived from an EMBL/GenBank/DDBJ whole genome shotgun (WGS) entry which is preliminary data.</text>
</comment>
<dbReference type="PROSITE" id="PS50082">
    <property type="entry name" value="WD_REPEATS_2"/>
    <property type="match status" value="2"/>
</dbReference>
<dbReference type="SMART" id="SM00320">
    <property type="entry name" value="WD40"/>
    <property type="match status" value="2"/>
</dbReference>
<reference evidence="5" key="1">
    <citation type="journal article" date="2019" name="Int. J. Syst. Evol. Microbiol.">
        <title>The Global Catalogue of Microorganisms (GCM) 10K type strain sequencing project: providing services to taxonomists for standard genome sequencing and annotation.</title>
        <authorList>
            <consortium name="The Broad Institute Genomics Platform"/>
            <consortium name="The Broad Institute Genome Sequencing Center for Infectious Disease"/>
            <person name="Wu L."/>
            <person name="Ma J."/>
        </authorList>
    </citation>
    <scope>NUCLEOTIDE SEQUENCE [LARGE SCALE GENOMIC DNA]</scope>
    <source>
        <strain evidence="5">CCM 7526</strain>
    </source>
</reference>